<evidence type="ECO:0000313" key="2">
    <source>
        <dbReference type="EMBL" id="KNE92296.1"/>
    </source>
</evidence>
<name>A0A0L0UZE8_9BASI</name>
<keyword evidence="3" id="KW-1185">Reference proteome</keyword>
<feature type="compositionally biased region" description="Low complexity" evidence="1">
    <location>
        <begin position="17"/>
        <end position="27"/>
    </location>
</feature>
<feature type="region of interest" description="Disordered" evidence="1">
    <location>
        <begin position="1"/>
        <end position="28"/>
    </location>
</feature>
<accession>A0A0L0UZE8</accession>
<evidence type="ECO:0000313" key="3">
    <source>
        <dbReference type="Proteomes" id="UP000054564"/>
    </source>
</evidence>
<protein>
    <submittedName>
        <fullName evidence="2">Uncharacterized protein</fullName>
    </submittedName>
</protein>
<organism evidence="2 3">
    <name type="scientific">Puccinia striiformis f. sp. tritici PST-78</name>
    <dbReference type="NCBI Taxonomy" id="1165861"/>
    <lineage>
        <taxon>Eukaryota</taxon>
        <taxon>Fungi</taxon>
        <taxon>Dikarya</taxon>
        <taxon>Basidiomycota</taxon>
        <taxon>Pucciniomycotina</taxon>
        <taxon>Pucciniomycetes</taxon>
        <taxon>Pucciniales</taxon>
        <taxon>Pucciniaceae</taxon>
        <taxon>Puccinia</taxon>
    </lineage>
</organism>
<gene>
    <name evidence="2" type="ORF">PSTG_14318</name>
</gene>
<dbReference type="PANTHER" id="PTHR33069">
    <property type="entry name" value="CHROMOSOME 7, WHOLE GENOME SHOTGUN SEQUENCE-RELATED"/>
    <property type="match status" value="1"/>
</dbReference>
<dbReference type="AlphaFoldDB" id="A0A0L0UZE8"/>
<reference evidence="3" key="1">
    <citation type="submission" date="2014-03" db="EMBL/GenBank/DDBJ databases">
        <title>The Genome Sequence of Puccinia striiformis f. sp. tritici PST-78.</title>
        <authorList>
            <consortium name="The Broad Institute Genome Sequencing Platform"/>
            <person name="Cuomo C."/>
            <person name="Hulbert S."/>
            <person name="Chen X."/>
            <person name="Walker B."/>
            <person name="Young S.K."/>
            <person name="Zeng Q."/>
            <person name="Gargeya S."/>
            <person name="Fitzgerald M."/>
            <person name="Haas B."/>
            <person name="Abouelleil A."/>
            <person name="Alvarado L."/>
            <person name="Arachchi H.M."/>
            <person name="Berlin A.M."/>
            <person name="Chapman S.B."/>
            <person name="Goldberg J."/>
            <person name="Griggs A."/>
            <person name="Gujja S."/>
            <person name="Hansen M."/>
            <person name="Howarth C."/>
            <person name="Imamovic A."/>
            <person name="Larimer J."/>
            <person name="McCowan C."/>
            <person name="Montmayeur A."/>
            <person name="Murphy C."/>
            <person name="Neiman D."/>
            <person name="Pearson M."/>
            <person name="Priest M."/>
            <person name="Roberts A."/>
            <person name="Saif S."/>
            <person name="Shea T."/>
            <person name="Sisk P."/>
            <person name="Sykes S."/>
            <person name="Wortman J."/>
            <person name="Nusbaum C."/>
            <person name="Birren B."/>
        </authorList>
    </citation>
    <scope>NUCLEOTIDE SEQUENCE [LARGE SCALE GENOMIC DNA]</scope>
    <source>
        <strain evidence="3">race PST-78</strain>
    </source>
</reference>
<evidence type="ECO:0000256" key="1">
    <source>
        <dbReference type="SAM" id="MobiDB-lite"/>
    </source>
</evidence>
<proteinExistence type="predicted"/>
<comment type="caution">
    <text evidence="2">The sequence shown here is derived from an EMBL/GenBank/DDBJ whole genome shotgun (WGS) entry which is preliminary data.</text>
</comment>
<dbReference type="EMBL" id="AJIL01000169">
    <property type="protein sequence ID" value="KNE92296.1"/>
    <property type="molecule type" value="Genomic_DNA"/>
</dbReference>
<dbReference type="PANTHER" id="PTHR33069:SF3">
    <property type="entry name" value="DYNEIN HEAVY CHAIN TAIL DOMAIN-CONTAINING PROTEIN"/>
    <property type="match status" value="1"/>
</dbReference>
<dbReference type="Proteomes" id="UP000054564">
    <property type="component" value="Unassembled WGS sequence"/>
</dbReference>
<dbReference type="STRING" id="1165861.A0A0L0UZE8"/>
<sequence>MEDPARNDDDSDALTYSSSESEQEQQQGDLVVQGFASLCKNYDPDRYIGEYARPLPHRWSKDEGFQPHELDLRREFLKQLRSSLLPLLREQITSLSHLLDPTRLQIESESTLELILEKQSELDTTLHQMEDALNNLRSKSDSLAIPSEREDDGHLKEFKGFRLIGLDNRFGDLLQPTTSVFKQSQKLIRKLELSTQDSHSSSSYTSDMDESQSSAADIAWIREQMIDSTRSSDEAARCMIEWMEGSDTQLIQYFWNHSLCFIDRRMRVLLKMIGLLADLEGDDDVFSSSAITSLREPDVQLALQLLPILKLSRLLFKKLLNNGMNSKRLPLYTNMSSLQLTNLSDLSREVAGHVSYLVGTFRLFHHRFSIPDNLSNLWSTTHRLKGWLKSEVPYVSLYLVPLLPDTDGFSTQNHLTDWLKIWSTQFGVAIQNFLDAINLYLDNWNSSIANRQ</sequence>